<dbReference type="HOGENOM" id="CLU_3078892_0_0_11"/>
<protein>
    <submittedName>
        <fullName evidence="1">Uncharacterized protein</fullName>
    </submittedName>
</protein>
<dbReference type="EMBL" id="CP007790">
    <property type="protein sequence ID" value="AJK69317.1"/>
    <property type="molecule type" value="Genomic_DNA"/>
</dbReference>
<dbReference type="AlphaFoldDB" id="A0A0B6TH95"/>
<reference evidence="1 2" key="1">
    <citation type="submission" date="2014-05" db="EMBL/GenBank/DDBJ databases">
        <title>Complete genome sequence of Corynebacterium marinum DSM 44953.</title>
        <authorList>
            <person name="Schaffert L."/>
            <person name="Albersmeier A."/>
            <person name="Kalinowski J."/>
            <person name="Ruckert C."/>
        </authorList>
    </citation>
    <scope>NUCLEOTIDE SEQUENCE [LARGE SCALE GENOMIC DNA]</scope>
    <source>
        <strain evidence="1 2">DSM 44953</strain>
    </source>
</reference>
<proteinExistence type="predicted"/>
<organism evidence="1 2">
    <name type="scientific">Corynebacterium marinum DSM 44953</name>
    <dbReference type="NCBI Taxonomy" id="1224162"/>
    <lineage>
        <taxon>Bacteria</taxon>
        <taxon>Bacillati</taxon>
        <taxon>Actinomycetota</taxon>
        <taxon>Actinomycetes</taxon>
        <taxon>Mycobacteriales</taxon>
        <taxon>Corynebacteriaceae</taxon>
        <taxon>Corynebacterium</taxon>
    </lineage>
</organism>
<dbReference type="KEGG" id="cmq:B840_08595"/>
<dbReference type="STRING" id="1224162.B840_08595"/>
<dbReference type="Proteomes" id="UP000031928">
    <property type="component" value="Chromosome"/>
</dbReference>
<accession>A0A0B6TH95</accession>
<evidence type="ECO:0000313" key="1">
    <source>
        <dbReference type="EMBL" id="AJK69317.1"/>
    </source>
</evidence>
<name>A0A0B6TH95_9CORY</name>
<sequence length="52" mass="5482">MRGCALSAGGPEIVGMWVGIPDPADWYGEVIARVAAVLRDPGTTLEPLPGYR</sequence>
<keyword evidence="2" id="KW-1185">Reference proteome</keyword>
<evidence type="ECO:0000313" key="2">
    <source>
        <dbReference type="Proteomes" id="UP000031928"/>
    </source>
</evidence>
<gene>
    <name evidence="1" type="ORF">B840_08595</name>
</gene>